<dbReference type="Proteomes" id="UP000002526">
    <property type="component" value="Chromosome"/>
</dbReference>
<accession>Q89TL2</accession>
<dbReference type="eggNOG" id="ENOG5031B4B">
    <property type="taxonomic scope" value="Bacteria"/>
</dbReference>
<dbReference type="InParanoid" id="Q89TL2"/>
<protein>
    <submittedName>
        <fullName evidence="1">Bsr1907 protein</fullName>
    </submittedName>
</protein>
<dbReference type="OrthoDB" id="8237656at2"/>
<sequence>MLRRYWPASGQLHRINGSAAKPSTIVQTVLVRMFAFAHLISDSAGIMWVPNFLSTCQSYVARHKEDVADHQIPDIDRLHLGSAR</sequence>
<name>Q89TL2_BRADU</name>
<reference evidence="2" key="1">
    <citation type="journal article" date="2002" name="DNA Res.">
        <title>Complete genomic sequence of nitrogen-fixing symbiotic bacterium Bradyrhizobium japonicum USDA110.</title>
        <authorList>
            <person name="Kaneko T."/>
            <person name="Nakamura Y."/>
            <person name="Sato S."/>
            <person name="Minamisawa K."/>
            <person name="Uchiumi T."/>
            <person name="Sasamoto S."/>
            <person name="Watanabe A."/>
            <person name="Idesawa K."/>
            <person name="Iriguchi M."/>
            <person name="Kawashima K."/>
            <person name="Kohara M."/>
            <person name="Matsumoto M."/>
            <person name="Shimpo S."/>
            <person name="Tsuruoka H."/>
            <person name="Wada T."/>
            <person name="Yamada M."/>
            <person name="Tabata S."/>
        </authorList>
    </citation>
    <scope>NUCLEOTIDE SEQUENCE [LARGE SCALE GENOMIC DNA]</scope>
    <source>
        <strain evidence="2">JCM 10833 / BCRC 13528 / IAM 13628 / NBRC 14792 / USDA 110</strain>
    </source>
</reference>
<dbReference type="EnsemblBacteria" id="BAC47172">
    <property type="protein sequence ID" value="BAC47172"/>
    <property type="gene ID" value="BAC47172"/>
</dbReference>
<keyword evidence="2" id="KW-1185">Reference proteome</keyword>
<proteinExistence type="predicted"/>
<dbReference type="HOGENOM" id="CLU_2521069_0_0_5"/>
<evidence type="ECO:0000313" key="1">
    <source>
        <dbReference type="EMBL" id="BAC47172.1"/>
    </source>
</evidence>
<dbReference type="AlphaFoldDB" id="Q89TL2"/>
<organism evidence="1 2">
    <name type="scientific">Bradyrhizobium diazoefficiens (strain JCM 10833 / BCRC 13528 / IAM 13628 / NBRC 14792 / USDA 110)</name>
    <dbReference type="NCBI Taxonomy" id="224911"/>
    <lineage>
        <taxon>Bacteria</taxon>
        <taxon>Pseudomonadati</taxon>
        <taxon>Pseudomonadota</taxon>
        <taxon>Alphaproteobacteria</taxon>
        <taxon>Hyphomicrobiales</taxon>
        <taxon>Nitrobacteraceae</taxon>
        <taxon>Bradyrhizobium</taxon>
    </lineage>
</organism>
<dbReference type="EMBL" id="BA000040">
    <property type="protein sequence ID" value="BAC47172.1"/>
    <property type="molecule type" value="Genomic_DNA"/>
</dbReference>
<dbReference type="KEGG" id="bja:bsr1907"/>
<evidence type="ECO:0000313" key="2">
    <source>
        <dbReference type="Proteomes" id="UP000002526"/>
    </source>
</evidence>
<dbReference type="PATRIC" id="fig|224911.44.peg.1393"/>
<gene>
    <name evidence="1" type="ordered locus">bsr1907</name>
</gene>